<dbReference type="EMBL" id="NOWF01000024">
    <property type="protein sequence ID" value="OYD06090.1"/>
    <property type="molecule type" value="Genomic_DNA"/>
</dbReference>
<evidence type="ECO:0008006" key="3">
    <source>
        <dbReference type="Google" id="ProtNLM"/>
    </source>
</evidence>
<gene>
    <name evidence="1" type="ORF">CHM34_18175</name>
</gene>
<comment type="caution">
    <text evidence="1">The sequence shown here is derived from an EMBL/GenBank/DDBJ whole genome shotgun (WGS) entry which is preliminary data.</text>
</comment>
<protein>
    <recommendedName>
        <fullName evidence="3">Prophage pi2 protein 40</fullName>
    </recommendedName>
</protein>
<sequence>MEKTLTIDGKEVRFKSTAATPLRFKAQFGKDFFSEIIKMGALEKLGKLKPEEIEPNDLQGLDFEVFYNIAWTMAKTADPKIPDPITWLDGFDEFPMIEVIPALQDMIIATIQGKKK</sequence>
<organism evidence="1 2">
    <name type="scientific">Paludifilum halophilum</name>
    <dbReference type="NCBI Taxonomy" id="1642702"/>
    <lineage>
        <taxon>Bacteria</taxon>
        <taxon>Bacillati</taxon>
        <taxon>Bacillota</taxon>
        <taxon>Bacilli</taxon>
        <taxon>Bacillales</taxon>
        <taxon>Thermoactinomycetaceae</taxon>
        <taxon>Paludifilum</taxon>
    </lineage>
</organism>
<reference evidence="1 2" key="1">
    <citation type="submission" date="2017-07" db="EMBL/GenBank/DDBJ databases">
        <title>The genome sequence of Paludifilum halophilum highlights mechanisms for microbial adaptation to high salt environemnts.</title>
        <authorList>
            <person name="Belbahri L."/>
        </authorList>
    </citation>
    <scope>NUCLEOTIDE SEQUENCE [LARGE SCALE GENOMIC DNA]</scope>
    <source>
        <strain evidence="1 2">DSM 102817</strain>
    </source>
</reference>
<name>A0A235B1B9_9BACL</name>
<accession>A0A235B1B9</accession>
<proteinExistence type="predicted"/>
<dbReference type="OrthoDB" id="1697664at2"/>
<dbReference type="AlphaFoldDB" id="A0A235B1B9"/>
<evidence type="ECO:0000313" key="2">
    <source>
        <dbReference type="Proteomes" id="UP000215459"/>
    </source>
</evidence>
<dbReference type="Proteomes" id="UP000215459">
    <property type="component" value="Unassembled WGS sequence"/>
</dbReference>
<evidence type="ECO:0000313" key="1">
    <source>
        <dbReference type="EMBL" id="OYD06090.1"/>
    </source>
</evidence>
<keyword evidence="2" id="KW-1185">Reference proteome</keyword>
<dbReference type="RefSeq" id="WP_094266027.1">
    <property type="nucleotide sequence ID" value="NZ_NOWF01000024.1"/>
</dbReference>